<reference evidence="3 4" key="1">
    <citation type="journal article" date="2018" name="Microb. Genom.">
        <title>Expanding an expanded genome: long-read sequencing of Trypanosoma cruzi.</title>
        <authorList>
            <person name="Berna L."/>
            <person name="Rodriguez M."/>
            <person name="Chiribao M.L."/>
            <person name="Parodi-Talice A."/>
            <person name="Pita S."/>
            <person name="Rijo G."/>
            <person name="Alvarez-Valin F."/>
            <person name="Robello C."/>
        </authorList>
    </citation>
    <scope>NUCLEOTIDE SEQUENCE [LARGE SCALE GENOMIC DNA]</scope>
    <source>
        <strain evidence="3 4">TCC</strain>
    </source>
</reference>
<dbReference type="AlphaFoldDB" id="A0A2V2W6L8"/>
<dbReference type="InterPro" id="IPR018203">
    <property type="entry name" value="GDP_dissociation_inhibitor"/>
</dbReference>
<evidence type="ECO:0000256" key="2">
    <source>
        <dbReference type="SAM" id="MobiDB-lite"/>
    </source>
</evidence>
<dbReference type="PRINTS" id="PR00891">
    <property type="entry name" value="RABGDIREP"/>
</dbReference>
<dbReference type="VEuPathDB" id="TriTrypDB:ECC02_004770"/>
<dbReference type="VEuPathDB" id="TriTrypDB:C4B63_26g300"/>
<accession>A0A2V2W6L8</accession>
<dbReference type="InterPro" id="IPR019410">
    <property type="entry name" value="Methyltransf_16"/>
</dbReference>
<dbReference type="GO" id="GO:0005092">
    <property type="term" value="F:GDP-dissociation inhibitor activity"/>
    <property type="evidence" value="ECO:0007669"/>
    <property type="project" value="InterPro"/>
</dbReference>
<evidence type="ECO:0000313" key="3">
    <source>
        <dbReference type="EMBL" id="PWV04238.1"/>
    </source>
</evidence>
<dbReference type="PANTHER" id="PTHR11787:SF4">
    <property type="entry name" value="CHM, RAB ESCORT PROTEIN 1"/>
    <property type="match status" value="1"/>
</dbReference>
<dbReference type="VEuPathDB" id="TriTrypDB:Tc_MARK_5833"/>
<evidence type="ECO:0000313" key="4">
    <source>
        <dbReference type="Proteomes" id="UP000246078"/>
    </source>
</evidence>
<dbReference type="Gene3D" id="3.40.50.150">
    <property type="entry name" value="Vaccinia Virus protein VP39"/>
    <property type="match status" value="1"/>
</dbReference>
<dbReference type="SUPFAM" id="SSF53335">
    <property type="entry name" value="S-adenosyl-L-methionine-dependent methyltransferases"/>
    <property type="match status" value="1"/>
</dbReference>
<feature type="region of interest" description="Disordered" evidence="2">
    <location>
        <begin position="404"/>
        <end position="424"/>
    </location>
</feature>
<dbReference type="Proteomes" id="UP000246078">
    <property type="component" value="Unassembled WGS sequence"/>
</dbReference>
<dbReference type="FunFam" id="3.40.50.150:FF:000654">
    <property type="entry name" value="Rab geranylgeranyl transferase component A, putative"/>
    <property type="match status" value="1"/>
</dbReference>
<dbReference type="SUPFAM" id="SSF51905">
    <property type="entry name" value="FAD/NAD(P)-binding domain"/>
    <property type="match status" value="1"/>
</dbReference>
<comment type="similarity">
    <text evidence="1">Belongs to the Rab GDI family.</text>
</comment>
<name>A0A2V2W6L8_TRYCR</name>
<dbReference type="Gene3D" id="3.50.50.60">
    <property type="entry name" value="FAD/NAD(P)-binding domain"/>
    <property type="match status" value="1"/>
</dbReference>
<dbReference type="VEuPathDB" id="TriTrypDB:TCSYLVIO_007089"/>
<dbReference type="EMBL" id="PRFC01000158">
    <property type="protein sequence ID" value="PWV04238.1"/>
    <property type="molecule type" value="Genomic_DNA"/>
</dbReference>
<dbReference type="GO" id="GO:0005829">
    <property type="term" value="C:cytosol"/>
    <property type="evidence" value="ECO:0007669"/>
    <property type="project" value="TreeGrafter"/>
</dbReference>
<dbReference type="Pfam" id="PF10294">
    <property type="entry name" value="Methyltransf_16"/>
    <property type="match status" value="1"/>
</dbReference>
<dbReference type="InterPro" id="IPR036188">
    <property type="entry name" value="FAD/NAD-bd_sf"/>
</dbReference>
<comment type="caution">
    <text evidence="3">The sequence shown here is derived from an EMBL/GenBank/DDBJ whole genome shotgun (WGS) entry which is preliminary data.</text>
</comment>
<dbReference type="VEuPathDB" id="TriTrypDB:TcCLB.506579.110"/>
<dbReference type="Gene3D" id="1.10.405.10">
    <property type="entry name" value="Guanine Nucleotide Dissociation Inhibitor, domain 1"/>
    <property type="match status" value="1"/>
</dbReference>
<dbReference type="VEuPathDB" id="TriTrypDB:TCDM_03075"/>
<dbReference type="VEuPathDB" id="TriTrypDB:TcG_05302"/>
<sequence>MGLKEEMLSDDVQGLGNLFAAGDQETEAVCPIEEMLVDRLQLSCEGTTTAGFTPLLEQFDKGTATQERGAEERAEGNLTPLRVYFRNKRHSLWGHRLWNAAKYMVKRMDSRMIDVRGKTVLELGAGLGVPSLAAFRNGARCVVATDYPDGDLLEILEMNVKANCRADLIDADAAAFLLQEAERLKLAQGYEKSGETVFSEAERQRALSTRCVVEPLLWGKQEHIQKVMSYTGGGGFDIVLLSDILFNHVCNDDLADTIVRVLQRSQHAAAYCVFSHHRAHKQVEDLEFFDKCVARGLRFEQVDEENYPMMFPDDSGPAEIRQPVKTYKIVHYFDDAGMAFQPGNDVFDVVIQGTGMVESIVSAALARSGIRVLHCDGEDDYGGAFKTMTVERMREYITGPLPASLDGAADNRDGRGDHEENHPRCNDGVIAVDRMDELKLHERRSFLLDLLPTHYLSNGETVRQLISSDMARHMEFQCFGGFFFMIPSSEGGMQLRSIPLSRAQVFATNHMSPLQKRRLMKFVKDVEAPLAEQLHALTADVGDDSLSEAALERSRIASEEAKLMFAQEIHEHPNETLSTMIERKYGVSGAALDIVTLLRQLDTQPVDVLHSVELVRQVLTSVGAFGSMTPFIQPAYGTSEMPQNMCRVAAVWDATFVLRRSLFLPCCHREKSAVDRSTPSIEMSNRQRVKTKVVLVPRTLASHFLASSSSSSSFSPAPAEALTVTEHNNNNIINNEVRFSRVIMVATTPLVSWTALRSAGCTDDEVAGKDDTIQSFPPLFLALCEVRPGVVVHIQQVSAASEQAPNDGSSVVVHFTANAREMGAEELRQFVSQTFVRHASSPDVNNCHWIDSTALLFLASFTVREEVEALRGFVRPVAVDGSDVSETRKAHPYAVEEYRKRLRKQRQICGGDSDDVDYSPIILPVQTLFPNLIDDSAYLRAARQVYDEVVKKLQPQEGSGKTYTFLERLPPISGLEL</sequence>
<dbReference type="GO" id="GO:0005634">
    <property type="term" value="C:nucleus"/>
    <property type="evidence" value="ECO:0007669"/>
    <property type="project" value="TreeGrafter"/>
</dbReference>
<protein>
    <submittedName>
        <fullName evidence="3">Uncharacterized protein</fullName>
    </submittedName>
</protein>
<dbReference type="InterPro" id="IPR029063">
    <property type="entry name" value="SAM-dependent_MTases_sf"/>
</dbReference>
<proteinExistence type="inferred from homology"/>
<feature type="compositionally biased region" description="Basic and acidic residues" evidence="2">
    <location>
        <begin position="409"/>
        <end position="424"/>
    </location>
</feature>
<dbReference type="Gene3D" id="3.30.519.10">
    <property type="entry name" value="Guanine Nucleotide Dissociation Inhibitor, domain 2"/>
    <property type="match status" value="1"/>
</dbReference>
<dbReference type="PANTHER" id="PTHR11787">
    <property type="entry name" value="RAB GDP-DISSOCIATION INHIBITOR"/>
    <property type="match status" value="1"/>
</dbReference>
<dbReference type="VEuPathDB" id="TriTrypDB:TCDM_03074"/>
<dbReference type="VEuPathDB" id="TriTrypDB:C4B63_26g301"/>
<dbReference type="VEuPathDB" id="TriTrypDB:TcBrA4_0118630"/>
<dbReference type="GO" id="GO:0005968">
    <property type="term" value="C:Rab-protein geranylgeranyltransferase complex"/>
    <property type="evidence" value="ECO:0007669"/>
    <property type="project" value="TreeGrafter"/>
</dbReference>
<dbReference type="Pfam" id="PF00996">
    <property type="entry name" value="GDI"/>
    <property type="match status" value="2"/>
</dbReference>
<dbReference type="VEuPathDB" id="TriTrypDB:BCY84_02018"/>
<dbReference type="GO" id="GO:0016192">
    <property type="term" value="P:vesicle-mediated transport"/>
    <property type="evidence" value="ECO:0007669"/>
    <property type="project" value="TreeGrafter"/>
</dbReference>
<evidence type="ECO:0000256" key="1">
    <source>
        <dbReference type="ARBA" id="ARBA00005593"/>
    </source>
</evidence>
<dbReference type="GO" id="GO:0007264">
    <property type="term" value="P:small GTPase-mediated signal transduction"/>
    <property type="evidence" value="ECO:0007669"/>
    <property type="project" value="InterPro"/>
</dbReference>
<gene>
    <name evidence="3" type="ORF">C3747_158g71</name>
</gene>
<dbReference type="VEuPathDB" id="TriTrypDB:TcCL_ESM03361"/>
<organism evidence="3 4">
    <name type="scientific">Trypanosoma cruzi</name>
    <dbReference type="NCBI Taxonomy" id="5693"/>
    <lineage>
        <taxon>Eukaryota</taxon>
        <taxon>Discoba</taxon>
        <taxon>Euglenozoa</taxon>
        <taxon>Kinetoplastea</taxon>
        <taxon>Metakinetoplastina</taxon>
        <taxon>Trypanosomatida</taxon>
        <taxon>Trypanosomatidae</taxon>
        <taxon>Trypanosoma</taxon>
        <taxon>Schizotrypanum</taxon>
    </lineage>
</organism>
<dbReference type="VEuPathDB" id="TriTrypDB:C3747_158g71"/>